<accession>A0A368XFL7</accession>
<dbReference type="AlphaFoldDB" id="A0A368XFL7"/>
<protein>
    <submittedName>
        <fullName evidence="5">Multisubunit sodium/proton antiporter MrpG subunit</fullName>
    </submittedName>
</protein>
<dbReference type="Pfam" id="PF03334">
    <property type="entry name" value="PhaG_MnhG_YufB"/>
    <property type="match status" value="1"/>
</dbReference>
<evidence type="ECO:0000313" key="6">
    <source>
        <dbReference type="Proteomes" id="UP000252585"/>
    </source>
</evidence>
<dbReference type="GO" id="GO:0016020">
    <property type="term" value="C:membrane"/>
    <property type="evidence" value="ECO:0007669"/>
    <property type="project" value="UniProtKB-SubCell"/>
</dbReference>
<feature type="transmembrane region" description="Helical" evidence="4">
    <location>
        <begin position="12"/>
        <end position="36"/>
    </location>
</feature>
<evidence type="ECO:0000256" key="2">
    <source>
        <dbReference type="ARBA" id="ARBA00008404"/>
    </source>
</evidence>
<keyword evidence="4" id="KW-0472">Membrane</keyword>
<keyword evidence="6" id="KW-1185">Reference proteome</keyword>
<evidence type="ECO:0000313" key="5">
    <source>
        <dbReference type="EMBL" id="RCW65287.1"/>
    </source>
</evidence>
<comment type="caution">
    <text evidence="5">The sequence shown here is derived from an EMBL/GenBank/DDBJ whole genome shotgun (WGS) entry which is preliminary data.</text>
</comment>
<dbReference type="RefSeq" id="WP_114353582.1">
    <property type="nucleotide sequence ID" value="NZ_QPJJ01000011.1"/>
</dbReference>
<evidence type="ECO:0000256" key="1">
    <source>
        <dbReference type="ARBA" id="ARBA00004141"/>
    </source>
</evidence>
<keyword evidence="3" id="KW-0813">Transport</keyword>
<feature type="transmembrane region" description="Helical" evidence="4">
    <location>
        <begin position="48"/>
        <end position="66"/>
    </location>
</feature>
<dbReference type="PANTHER" id="PTHR34703:SF1">
    <property type="entry name" value="ANTIPORTER SUBUNIT MNHG2-RELATED"/>
    <property type="match status" value="1"/>
</dbReference>
<feature type="transmembrane region" description="Helical" evidence="4">
    <location>
        <begin position="72"/>
        <end position="93"/>
    </location>
</feature>
<dbReference type="OrthoDB" id="9806575at2"/>
<comment type="subcellular location">
    <subcellularLocation>
        <location evidence="1">Membrane</location>
        <topology evidence="1">Multi-pass membrane protein</topology>
    </subcellularLocation>
</comment>
<dbReference type="NCBIfam" id="NF009314">
    <property type="entry name" value="PRK12674.1-2"/>
    <property type="match status" value="1"/>
</dbReference>
<organism evidence="5 6">
    <name type="scientific">Saliterribacillus persicus</name>
    <dbReference type="NCBI Taxonomy" id="930114"/>
    <lineage>
        <taxon>Bacteria</taxon>
        <taxon>Bacillati</taxon>
        <taxon>Bacillota</taxon>
        <taxon>Bacilli</taxon>
        <taxon>Bacillales</taxon>
        <taxon>Bacillaceae</taxon>
        <taxon>Saliterribacillus</taxon>
    </lineage>
</organism>
<dbReference type="InterPro" id="IPR005133">
    <property type="entry name" value="PhaG_MnhG_YufB"/>
</dbReference>
<comment type="similarity">
    <text evidence="2">Belongs to the CPA3 antiporters (TC 2.A.63) subunit G family.</text>
</comment>
<dbReference type="EMBL" id="QPJJ01000011">
    <property type="protein sequence ID" value="RCW65287.1"/>
    <property type="molecule type" value="Genomic_DNA"/>
</dbReference>
<proteinExistence type="inferred from homology"/>
<evidence type="ECO:0000256" key="4">
    <source>
        <dbReference type="SAM" id="Phobius"/>
    </source>
</evidence>
<keyword evidence="4" id="KW-0812">Transmembrane</keyword>
<sequence>MIETWIEIIVDIFIILLLLFGTFFIFSSTIGVLRFPDVYTRLHASTKAATLGIAGIMIGAFLFLFAEHGIVSGKLLLGIMFVLLTAPVSAHMIGRAAHHTGIKPWSSNDKQQDAYADAIKEQKNK</sequence>
<keyword evidence="3" id="KW-0050">Antiport</keyword>
<evidence type="ECO:0000256" key="3">
    <source>
        <dbReference type="ARBA" id="ARBA00022449"/>
    </source>
</evidence>
<dbReference type="Proteomes" id="UP000252585">
    <property type="component" value="Unassembled WGS sequence"/>
</dbReference>
<dbReference type="GO" id="GO:0015385">
    <property type="term" value="F:sodium:proton antiporter activity"/>
    <property type="evidence" value="ECO:0007669"/>
    <property type="project" value="TreeGrafter"/>
</dbReference>
<gene>
    <name evidence="5" type="ORF">DFR57_11115</name>
</gene>
<dbReference type="PANTHER" id="PTHR34703">
    <property type="entry name" value="ANTIPORTER SUBUNIT MNHG2-RELATED"/>
    <property type="match status" value="1"/>
</dbReference>
<reference evidence="5 6" key="1">
    <citation type="submission" date="2018-07" db="EMBL/GenBank/DDBJ databases">
        <title>Genomic Encyclopedia of Type Strains, Phase IV (KMG-IV): sequencing the most valuable type-strain genomes for metagenomic binning, comparative biology and taxonomic classification.</title>
        <authorList>
            <person name="Goeker M."/>
        </authorList>
    </citation>
    <scope>NUCLEOTIDE SEQUENCE [LARGE SCALE GENOMIC DNA]</scope>
    <source>
        <strain evidence="5 6">DSM 27696</strain>
    </source>
</reference>
<name>A0A368XFL7_9BACI</name>
<dbReference type="NCBIfam" id="TIGR01300">
    <property type="entry name" value="CPA3_mnhG_phaG"/>
    <property type="match status" value="1"/>
</dbReference>
<keyword evidence="4" id="KW-1133">Transmembrane helix</keyword>